<dbReference type="PANTHER" id="PTHR43119:SF1">
    <property type="entry name" value="ABC TRANSPORTER DOMAIN-CONTAINING PROTEIN"/>
    <property type="match status" value="1"/>
</dbReference>
<keyword evidence="5" id="KW-1185">Reference proteome</keyword>
<evidence type="ECO:0000256" key="1">
    <source>
        <dbReference type="ARBA" id="ARBA00022741"/>
    </source>
</evidence>
<evidence type="ECO:0000313" key="4">
    <source>
        <dbReference type="EMBL" id="BAY59695.1"/>
    </source>
</evidence>
<dbReference type="InterPro" id="IPR003439">
    <property type="entry name" value="ABC_transporter-like_ATP-bd"/>
</dbReference>
<evidence type="ECO:0000256" key="2">
    <source>
        <dbReference type="ARBA" id="ARBA00022840"/>
    </source>
</evidence>
<name>A0A1Z4JSF0_LEPBY</name>
<sequence>MLVIQDLGRQIQGRWVWKQINFELYPGERCAIAGEAGAGKTLLLRAIAALDPVQSGTIALQGKSLSDWFIPHYRTQVLYLHQRPALLEGTVEQNLQAIYRMAVRRSPDRYRDQRPRILEYLSILGRSPDFLDHPTHALSGGEGQIAAFLRALLCSPTVMLFDEPTASLDAQTEQRFEALVRLWQQENPVRSYFWTSHNPEQLERMTDQRLTLKRP</sequence>
<dbReference type="GO" id="GO:0005524">
    <property type="term" value="F:ATP binding"/>
    <property type="evidence" value="ECO:0007669"/>
    <property type="project" value="UniProtKB-KW"/>
</dbReference>
<dbReference type="SUPFAM" id="SSF52540">
    <property type="entry name" value="P-loop containing nucleoside triphosphate hydrolases"/>
    <property type="match status" value="1"/>
</dbReference>
<dbReference type="AlphaFoldDB" id="A0A1Z4JSF0"/>
<organism evidence="4 5">
    <name type="scientific">Leptolyngbya boryana NIES-2135</name>
    <dbReference type="NCBI Taxonomy" id="1973484"/>
    <lineage>
        <taxon>Bacteria</taxon>
        <taxon>Bacillati</taxon>
        <taxon>Cyanobacteriota</taxon>
        <taxon>Cyanophyceae</taxon>
        <taxon>Leptolyngbyales</taxon>
        <taxon>Leptolyngbyaceae</taxon>
        <taxon>Leptolyngbya group</taxon>
        <taxon>Leptolyngbya</taxon>
    </lineage>
</organism>
<dbReference type="Gene3D" id="3.40.50.300">
    <property type="entry name" value="P-loop containing nucleotide triphosphate hydrolases"/>
    <property type="match status" value="1"/>
</dbReference>
<dbReference type="InterPro" id="IPR003593">
    <property type="entry name" value="AAA+_ATPase"/>
</dbReference>
<keyword evidence="1" id="KW-0547">Nucleotide-binding</keyword>
<proteinExistence type="predicted"/>
<protein>
    <submittedName>
        <fullName evidence="4">ABC transporter ATP-binding protein</fullName>
    </submittedName>
</protein>
<evidence type="ECO:0000259" key="3">
    <source>
        <dbReference type="PROSITE" id="PS50893"/>
    </source>
</evidence>
<dbReference type="EMBL" id="AP018205">
    <property type="protein sequence ID" value="BAY59695.1"/>
    <property type="molecule type" value="Genomic_DNA"/>
</dbReference>
<feature type="domain" description="ABC transporter" evidence="3">
    <location>
        <begin position="2"/>
        <end position="215"/>
    </location>
</feature>
<keyword evidence="4" id="KW-0614">Plasmid</keyword>
<dbReference type="PANTHER" id="PTHR43119">
    <property type="entry name" value="ABC TRANSPORT PROTEIN ATP-BINDING COMPONENT-RELATED"/>
    <property type="match status" value="1"/>
</dbReference>
<gene>
    <name evidence="4" type="ORF">NIES2135_65720</name>
</gene>
<reference evidence="4 5" key="1">
    <citation type="submission" date="2017-06" db="EMBL/GenBank/DDBJ databases">
        <title>Genome sequencing of cyanobaciteial culture collection at National Institute for Environmental Studies (NIES).</title>
        <authorList>
            <person name="Hirose Y."/>
            <person name="Shimura Y."/>
            <person name="Fujisawa T."/>
            <person name="Nakamura Y."/>
            <person name="Kawachi M."/>
        </authorList>
    </citation>
    <scope>NUCLEOTIDE SEQUENCE [LARGE SCALE GENOMIC DNA]</scope>
    <source>
        <strain evidence="4 5">NIES-2135</strain>
        <plasmid evidence="5">Plasmid Plasmid2 dna</plasmid>
    </source>
</reference>
<dbReference type="SMART" id="SM00382">
    <property type="entry name" value="AAA"/>
    <property type="match status" value="1"/>
</dbReference>
<dbReference type="Pfam" id="PF00005">
    <property type="entry name" value="ABC_tran"/>
    <property type="match status" value="1"/>
</dbReference>
<keyword evidence="2 4" id="KW-0067">ATP-binding</keyword>
<dbReference type="Proteomes" id="UP000217895">
    <property type="component" value="Plasmid Plasmid2 dna"/>
</dbReference>
<accession>A0A1Z4JSF0</accession>
<evidence type="ECO:0000313" key="5">
    <source>
        <dbReference type="Proteomes" id="UP000217895"/>
    </source>
</evidence>
<dbReference type="PROSITE" id="PS50893">
    <property type="entry name" value="ABC_TRANSPORTER_2"/>
    <property type="match status" value="1"/>
</dbReference>
<dbReference type="GO" id="GO:0016887">
    <property type="term" value="F:ATP hydrolysis activity"/>
    <property type="evidence" value="ECO:0007669"/>
    <property type="project" value="InterPro"/>
</dbReference>
<geneLocation type="plasmid" evidence="4">
    <name>plasmid2</name>
</geneLocation>
<dbReference type="InterPro" id="IPR027417">
    <property type="entry name" value="P-loop_NTPase"/>
</dbReference>